<organism evidence="7 8">
    <name type="scientific">Agromyces mariniharenae</name>
    <dbReference type="NCBI Taxonomy" id="2604423"/>
    <lineage>
        <taxon>Bacteria</taxon>
        <taxon>Bacillati</taxon>
        <taxon>Actinomycetota</taxon>
        <taxon>Actinomycetes</taxon>
        <taxon>Micrococcales</taxon>
        <taxon>Microbacteriaceae</taxon>
        <taxon>Agromyces</taxon>
    </lineage>
</organism>
<keyword evidence="5 6" id="KW-0472">Membrane</keyword>
<feature type="transmembrane region" description="Helical" evidence="6">
    <location>
        <begin position="241"/>
        <end position="262"/>
    </location>
</feature>
<keyword evidence="3 6" id="KW-0812">Transmembrane</keyword>
<name>A0A5S4V256_9MICO</name>
<sequence length="304" mass="32296">MAQWTVNRLVRIGAGSAPGRFALRVARDLGDLELFDRGMTLAAHAFTSVLPILIVAGALRAELAPVDGAILAEHLGLNHATAEILERSLPGGAQELAATGVVGILLLVIAATSFARALERCFRRIWRTPRVGVRFAWRWLLAILAVLIGIALIVMTRTVLRGGGAMPVVEFILEAAVWSALWWWTSWIVINRSVRLIELLPGSVLAGIGFAAAGALGRVVLPEILATSAQRFGVLGMAFSYVGWLFSLMCVLLIAATVGRVVRLTVSGQAWRRSVALPRAEATVLGGRSAPLGGGEAGNATTRT</sequence>
<gene>
    <name evidence="7" type="ORF">FYC51_05850</name>
</gene>
<comment type="subcellular location">
    <subcellularLocation>
        <location evidence="1">Cell membrane</location>
        <topology evidence="1">Multi-pass membrane protein</topology>
    </subcellularLocation>
</comment>
<evidence type="ECO:0000313" key="7">
    <source>
        <dbReference type="EMBL" id="TYL53217.1"/>
    </source>
</evidence>
<feature type="transmembrane region" description="Helical" evidence="6">
    <location>
        <begin position="139"/>
        <end position="159"/>
    </location>
</feature>
<dbReference type="Pfam" id="PF03631">
    <property type="entry name" value="Virul_fac_BrkB"/>
    <property type="match status" value="1"/>
</dbReference>
<evidence type="ECO:0008006" key="9">
    <source>
        <dbReference type="Google" id="ProtNLM"/>
    </source>
</evidence>
<dbReference type="Proteomes" id="UP000325243">
    <property type="component" value="Unassembled WGS sequence"/>
</dbReference>
<accession>A0A5S4V256</accession>
<dbReference type="AlphaFoldDB" id="A0A5S4V256"/>
<protein>
    <recommendedName>
        <fullName evidence="9">YihY/virulence factor BrkB family protein</fullName>
    </recommendedName>
</protein>
<keyword evidence="4 6" id="KW-1133">Transmembrane helix</keyword>
<evidence type="ECO:0000256" key="1">
    <source>
        <dbReference type="ARBA" id="ARBA00004651"/>
    </source>
</evidence>
<evidence type="ECO:0000256" key="5">
    <source>
        <dbReference type="ARBA" id="ARBA00023136"/>
    </source>
</evidence>
<keyword evidence="2" id="KW-1003">Cell membrane</keyword>
<feature type="transmembrane region" description="Helical" evidence="6">
    <location>
        <begin position="41"/>
        <end position="59"/>
    </location>
</feature>
<feature type="transmembrane region" description="Helical" evidence="6">
    <location>
        <begin position="96"/>
        <end position="118"/>
    </location>
</feature>
<evidence type="ECO:0000256" key="4">
    <source>
        <dbReference type="ARBA" id="ARBA00022989"/>
    </source>
</evidence>
<evidence type="ECO:0000313" key="8">
    <source>
        <dbReference type="Proteomes" id="UP000325243"/>
    </source>
</evidence>
<evidence type="ECO:0000256" key="3">
    <source>
        <dbReference type="ARBA" id="ARBA00022692"/>
    </source>
</evidence>
<comment type="caution">
    <text evidence="7">The sequence shown here is derived from an EMBL/GenBank/DDBJ whole genome shotgun (WGS) entry which is preliminary data.</text>
</comment>
<evidence type="ECO:0000256" key="6">
    <source>
        <dbReference type="SAM" id="Phobius"/>
    </source>
</evidence>
<evidence type="ECO:0000256" key="2">
    <source>
        <dbReference type="ARBA" id="ARBA00022475"/>
    </source>
</evidence>
<dbReference type="GO" id="GO:0005886">
    <property type="term" value="C:plasma membrane"/>
    <property type="evidence" value="ECO:0007669"/>
    <property type="project" value="UniProtKB-SubCell"/>
</dbReference>
<feature type="transmembrane region" description="Helical" evidence="6">
    <location>
        <begin position="202"/>
        <end position="221"/>
    </location>
</feature>
<feature type="transmembrane region" description="Helical" evidence="6">
    <location>
        <begin position="171"/>
        <end position="190"/>
    </location>
</feature>
<reference evidence="7 8" key="1">
    <citation type="submission" date="2019-08" db="EMBL/GenBank/DDBJ databases">
        <authorList>
            <person name="Hu J."/>
        </authorList>
    </citation>
    <scope>NUCLEOTIDE SEQUENCE [LARGE SCALE GENOMIC DNA]</scope>
    <source>
        <strain evidence="7 8">NEAU-184</strain>
    </source>
</reference>
<keyword evidence="8" id="KW-1185">Reference proteome</keyword>
<dbReference type="InterPro" id="IPR017039">
    <property type="entry name" value="Virul_fac_BrkB"/>
</dbReference>
<dbReference type="EMBL" id="VSSB01000001">
    <property type="protein sequence ID" value="TYL53217.1"/>
    <property type="molecule type" value="Genomic_DNA"/>
</dbReference>
<proteinExistence type="predicted"/>
<dbReference type="RefSeq" id="WP_148732687.1">
    <property type="nucleotide sequence ID" value="NZ_VSSB01000001.1"/>
</dbReference>